<sequence>MITQPDIPKVPLLGRSWYVRGVGYWLRRVRFLFVFLLVGVFPVWISAIVVSMIVENTRSWGRIVLLTLIALGFGWSLVMGFRSVLQQRREESRILAGGTAAAATAGSRTGGAGAGLALGAAGLGGSPIAVLLLFVGQFFVVGWLLALLVTSLGRYLGPDEARAVVAVREWYVQHPEIPDEQRPKQFRR</sequence>
<evidence type="ECO:0000256" key="1">
    <source>
        <dbReference type="SAM" id="Phobius"/>
    </source>
</evidence>
<dbReference type="GeneID" id="93372881"/>
<feature type="transmembrane region" description="Helical" evidence="1">
    <location>
        <begin position="60"/>
        <end position="82"/>
    </location>
</feature>
<keyword evidence="1" id="KW-0472">Membrane</keyword>
<evidence type="ECO:0000313" key="3">
    <source>
        <dbReference type="Proteomes" id="UP000180166"/>
    </source>
</evidence>
<keyword evidence="1" id="KW-0812">Transmembrane</keyword>
<accession>A0ABC8B3G2</accession>
<keyword evidence="1" id="KW-1133">Transmembrane helix</keyword>
<dbReference type="AlphaFoldDB" id="A0ABC8B3G2"/>
<dbReference type="KEGG" id="nsr:NS506_07180"/>
<dbReference type="RefSeq" id="WP_143161199.1">
    <property type="nucleotide sequence ID" value="NZ_AP017900.1"/>
</dbReference>
<name>A0ABC8B3G2_9NOCA</name>
<protein>
    <submittedName>
        <fullName evidence="2">Uncharacterized protein</fullName>
    </submittedName>
</protein>
<organism evidence="2 3">
    <name type="scientific">Nocardia seriolae</name>
    <dbReference type="NCBI Taxonomy" id="37332"/>
    <lineage>
        <taxon>Bacteria</taxon>
        <taxon>Bacillati</taxon>
        <taxon>Actinomycetota</taxon>
        <taxon>Actinomycetes</taxon>
        <taxon>Mycobacteriales</taxon>
        <taxon>Nocardiaceae</taxon>
        <taxon>Nocardia</taxon>
    </lineage>
</organism>
<reference evidence="2 3" key="1">
    <citation type="submission" date="2016-10" db="EMBL/GenBank/DDBJ databases">
        <title>Genome sequence of Nocardia seriolae strain EM150506, isolated from Anguila japonica.</title>
        <authorList>
            <person name="Han H.-J."/>
        </authorList>
    </citation>
    <scope>NUCLEOTIDE SEQUENCE [LARGE SCALE GENOMIC DNA]</scope>
    <source>
        <strain evidence="2 3">EM150506</strain>
    </source>
</reference>
<feature type="transmembrane region" description="Helical" evidence="1">
    <location>
        <begin position="31"/>
        <end position="54"/>
    </location>
</feature>
<proteinExistence type="predicted"/>
<gene>
    <name evidence="2" type="ORF">NS506_07180</name>
</gene>
<dbReference type="EMBL" id="CP017839">
    <property type="protein sequence ID" value="APB01205.1"/>
    <property type="molecule type" value="Genomic_DNA"/>
</dbReference>
<evidence type="ECO:0000313" key="2">
    <source>
        <dbReference type="EMBL" id="APB01205.1"/>
    </source>
</evidence>
<dbReference type="Proteomes" id="UP000180166">
    <property type="component" value="Chromosome"/>
</dbReference>